<dbReference type="WBParaSite" id="Minc3s00084g04035">
    <property type="protein sequence ID" value="Minc3s00084g04035"/>
    <property type="gene ID" value="Minc3s00084g04035"/>
</dbReference>
<keyword evidence="6" id="KW-0805">Transcription regulation</keyword>
<evidence type="ECO:0000256" key="5">
    <source>
        <dbReference type="ARBA" id="ARBA00022833"/>
    </source>
</evidence>
<evidence type="ECO:0000256" key="9">
    <source>
        <dbReference type="SAM" id="Coils"/>
    </source>
</evidence>
<evidence type="ECO:0000256" key="2">
    <source>
        <dbReference type="ARBA" id="ARBA00022723"/>
    </source>
</evidence>
<keyword evidence="9" id="KW-0175">Coiled coil</keyword>
<evidence type="ECO:0000256" key="4">
    <source>
        <dbReference type="ARBA" id="ARBA00022771"/>
    </source>
</evidence>
<reference evidence="12" key="1">
    <citation type="submission" date="2022-11" db="UniProtKB">
        <authorList>
            <consortium name="WormBaseParasite"/>
        </authorList>
    </citation>
    <scope>IDENTIFICATION</scope>
</reference>
<keyword evidence="4" id="KW-0863">Zinc-finger</keyword>
<feature type="compositionally biased region" description="Low complexity" evidence="10">
    <location>
        <begin position="280"/>
        <end position="292"/>
    </location>
</feature>
<feature type="compositionally biased region" description="Polar residues" evidence="10">
    <location>
        <begin position="352"/>
        <end position="366"/>
    </location>
</feature>
<evidence type="ECO:0000256" key="8">
    <source>
        <dbReference type="ARBA" id="ARBA00023242"/>
    </source>
</evidence>
<dbReference type="GO" id="GO:0045944">
    <property type="term" value="P:positive regulation of transcription by RNA polymerase II"/>
    <property type="evidence" value="ECO:0007669"/>
    <property type="project" value="TreeGrafter"/>
</dbReference>
<evidence type="ECO:0000256" key="6">
    <source>
        <dbReference type="ARBA" id="ARBA00023015"/>
    </source>
</evidence>
<proteinExistence type="predicted"/>
<dbReference type="SUPFAM" id="SSF47095">
    <property type="entry name" value="HMG-box"/>
    <property type="match status" value="1"/>
</dbReference>
<dbReference type="PANTHER" id="PTHR45888">
    <property type="entry name" value="HL01030P-RELATED"/>
    <property type="match status" value="1"/>
</dbReference>
<keyword evidence="3" id="KW-0677">Repeat</keyword>
<evidence type="ECO:0000313" key="11">
    <source>
        <dbReference type="Proteomes" id="UP000887563"/>
    </source>
</evidence>
<keyword evidence="11" id="KW-1185">Reference proteome</keyword>
<keyword evidence="8" id="KW-0539">Nucleus</keyword>
<evidence type="ECO:0000256" key="10">
    <source>
        <dbReference type="SAM" id="MobiDB-lite"/>
    </source>
</evidence>
<feature type="region of interest" description="Disordered" evidence="10">
    <location>
        <begin position="273"/>
        <end position="292"/>
    </location>
</feature>
<protein>
    <submittedName>
        <fullName evidence="12">HMG box domain-containing protein</fullName>
    </submittedName>
</protein>
<organism evidence="11 12">
    <name type="scientific">Meloidogyne incognita</name>
    <name type="common">Southern root-knot nematode worm</name>
    <name type="synonym">Oxyuris incognita</name>
    <dbReference type="NCBI Taxonomy" id="6306"/>
    <lineage>
        <taxon>Eukaryota</taxon>
        <taxon>Metazoa</taxon>
        <taxon>Ecdysozoa</taxon>
        <taxon>Nematoda</taxon>
        <taxon>Chromadorea</taxon>
        <taxon>Rhabditida</taxon>
        <taxon>Tylenchina</taxon>
        <taxon>Tylenchomorpha</taxon>
        <taxon>Tylenchoidea</taxon>
        <taxon>Meloidogynidae</taxon>
        <taxon>Meloidogyninae</taxon>
        <taxon>Meloidogyne</taxon>
        <taxon>Meloidogyne incognita group</taxon>
    </lineage>
</organism>
<dbReference type="Proteomes" id="UP000887563">
    <property type="component" value="Unplaced"/>
</dbReference>
<evidence type="ECO:0000256" key="7">
    <source>
        <dbReference type="ARBA" id="ARBA00023163"/>
    </source>
</evidence>
<evidence type="ECO:0000256" key="1">
    <source>
        <dbReference type="ARBA" id="ARBA00004123"/>
    </source>
</evidence>
<sequence length="459" mass="51426">MDMLDDIPLVDDIGLDMESLDFTDLLVNEEEDVAISSAIAAENIDSLDGFNAGSSSSLLTNNAVEICSPPSASTIRTQSRMQQNNSIESCVTQNASNIYQTVKESTPKLIEYQRLSAGALAVERWEEDEPLGDKATKAAVLYSNIQHPNLKEKFPLWSDRVRQINKIWRELNPEKRQEFVELARKNRLNCPTPRRRSRRVVINPATLQQQQPSLEQNTSEISQTGDTSMKIKEEGSLDVAFREELSMTDQLSNQSTGGSCSYSNTTFIGLDKSSEDKQQQHPIQQSSSSIDSQQLYFDEQGLKLKEELRIEEEKIEKMKKTKRALAAKQRLLIKRQQSQQQEGGGVGGAGACSSTTIPSSPQLSSEELTALPLPPRRGTCDLVEVEANLLATKNCIQEQQKLVDAGRQKLKMYLGESHSVYRHFYIEWPHISPLFILTLRTASPQIQSAKIQQTSHNVK</sequence>
<dbReference type="GO" id="GO:0003713">
    <property type="term" value="F:transcription coactivator activity"/>
    <property type="evidence" value="ECO:0007669"/>
    <property type="project" value="TreeGrafter"/>
</dbReference>
<keyword evidence="2" id="KW-0479">Metal-binding</keyword>
<dbReference type="PANTHER" id="PTHR45888:SF6">
    <property type="entry name" value="HL01030P-RELATED"/>
    <property type="match status" value="1"/>
</dbReference>
<dbReference type="GO" id="GO:0044666">
    <property type="term" value="C:MLL3/4 complex"/>
    <property type="evidence" value="ECO:0007669"/>
    <property type="project" value="TreeGrafter"/>
</dbReference>
<dbReference type="GO" id="GO:0008270">
    <property type="term" value="F:zinc ion binding"/>
    <property type="evidence" value="ECO:0007669"/>
    <property type="project" value="UniProtKB-KW"/>
</dbReference>
<feature type="region of interest" description="Disordered" evidence="10">
    <location>
        <begin position="336"/>
        <end position="366"/>
    </location>
</feature>
<feature type="coiled-coil region" evidence="9">
    <location>
        <begin position="301"/>
        <end position="328"/>
    </location>
</feature>
<keyword evidence="7" id="KW-0804">Transcription</keyword>
<name>A0A914KRB7_MELIC</name>
<comment type="subcellular location">
    <subcellularLocation>
        <location evidence="1">Nucleus</location>
    </subcellularLocation>
</comment>
<dbReference type="GO" id="GO:0042800">
    <property type="term" value="F:histone H3K4 methyltransferase activity"/>
    <property type="evidence" value="ECO:0007669"/>
    <property type="project" value="TreeGrafter"/>
</dbReference>
<evidence type="ECO:0000256" key="3">
    <source>
        <dbReference type="ARBA" id="ARBA00022737"/>
    </source>
</evidence>
<dbReference type="InterPro" id="IPR036910">
    <property type="entry name" value="HMG_box_dom_sf"/>
</dbReference>
<keyword evidence="5" id="KW-0862">Zinc</keyword>
<accession>A0A914KRB7</accession>
<dbReference type="Gene3D" id="1.10.30.10">
    <property type="entry name" value="High mobility group box domain"/>
    <property type="match status" value="1"/>
</dbReference>
<dbReference type="AlphaFoldDB" id="A0A914KRB7"/>
<evidence type="ECO:0000313" key="12">
    <source>
        <dbReference type="WBParaSite" id="Minc3s00084g04035"/>
    </source>
</evidence>